<dbReference type="Proteomes" id="UP000322976">
    <property type="component" value="Unassembled WGS sequence"/>
</dbReference>
<evidence type="ECO:0000256" key="2">
    <source>
        <dbReference type="ARBA" id="ARBA00022490"/>
    </source>
</evidence>
<dbReference type="AlphaFoldDB" id="A0A5D8QD39"/>
<dbReference type="PANTHER" id="PTHR43837:SF1">
    <property type="entry name" value="RIBOSOMAL PROTEIN US12 METHYLTHIOTRANSFERASE RIMO"/>
    <property type="match status" value="1"/>
</dbReference>
<dbReference type="InterPro" id="IPR007197">
    <property type="entry name" value="rSAM"/>
</dbReference>
<dbReference type="InterPro" id="IPR020612">
    <property type="entry name" value="Methylthiotransferase_CS"/>
</dbReference>
<keyword evidence="3 8" id="KW-0808">Transferase</keyword>
<keyword evidence="5 8" id="KW-0479">Metal-binding</keyword>
<dbReference type="SMART" id="SM00729">
    <property type="entry name" value="Elp3"/>
    <property type="match status" value="1"/>
</dbReference>
<dbReference type="Gene3D" id="3.80.30.20">
    <property type="entry name" value="tm_1862 like domain"/>
    <property type="match status" value="1"/>
</dbReference>
<dbReference type="Pfam" id="PF00919">
    <property type="entry name" value="UPF0004"/>
    <property type="match status" value="1"/>
</dbReference>
<dbReference type="InterPro" id="IPR038135">
    <property type="entry name" value="Methylthiotransferase_N_sf"/>
</dbReference>
<feature type="binding site" evidence="8">
    <location>
        <position position="158"/>
    </location>
    <ligand>
        <name>[4Fe-4S] cluster</name>
        <dbReference type="ChEBI" id="CHEBI:49883"/>
        <label>2</label>
        <note>4Fe-4S-S-AdoMet</note>
    </ligand>
</feature>
<keyword evidence="12" id="KW-0689">Ribosomal protein</keyword>
<dbReference type="PROSITE" id="PS01278">
    <property type="entry name" value="MTTASE_RADICAL"/>
    <property type="match status" value="1"/>
</dbReference>
<dbReference type="SFLD" id="SFLDG01061">
    <property type="entry name" value="methylthiotransferase"/>
    <property type="match status" value="1"/>
</dbReference>
<dbReference type="PROSITE" id="PS51918">
    <property type="entry name" value="RADICAL_SAM"/>
    <property type="match status" value="1"/>
</dbReference>
<dbReference type="GO" id="GO:0046872">
    <property type="term" value="F:metal ion binding"/>
    <property type="evidence" value="ECO:0007669"/>
    <property type="project" value="UniProtKB-KW"/>
</dbReference>
<evidence type="ECO:0000313" key="12">
    <source>
        <dbReference type="EMBL" id="TZE82039.1"/>
    </source>
</evidence>
<dbReference type="GO" id="GO:0005840">
    <property type="term" value="C:ribosome"/>
    <property type="evidence" value="ECO:0007669"/>
    <property type="project" value="UniProtKB-KW"/>
</dbReference>
<evidence type="ECO:0000256" key="3">
    <source>
        <dbReference type="ARBA" id="ARBA00022679"/>
    </source>
</evidence>
<feature type="domain" description="MTTase N-terminal" evidence="10">
    <location>
        <begin position="3"/>
        <end position="119"/>
    </location>
</feature>
<dbReference type="PROSITE" id="PS51449">
    <property type="entry name" value="MTTASE_N"/>
    <property type="match status" value="1"/>
</dbReference>
<keyword evidence="6 8" id="KW-0408">Iron</keyword>
<name>A0A5D8QD39_9THEO</name>
<evidence type="ECO:0000259" key="11">
    <source>
        <dbReference type="PROSITE" id="PS51918"/>
    </source>
</evidence>
<gene>
    <name evidence="8 12" type="primary">rimO</name>
    <name evidence="12" type="ORF">FWJ32_07370</name>
</gene>
<dbReference type="Gene3D" id="2.40.50.140">
    <property type="entry name" value="Nucleic acid-binding proteins"/>
    <property type="match status" value="1"/>
</dbReference>
<keyword evidence="4 8" id="KW-0949">S-adenosyl-L-methionine</keyword>
<organism evidence="12 13">
    <name type="scientific">Calorimonas adulescens</name>
    <dbReference type="NCBI Taxonomy" id="2606906"/>
    <lineage>
        <taxon>Bacteria</taxon>
        <taxon>Bacillati</taxon>
        <taxon>Bacillota</taxon>
        <taxon>Clostridia</taxon>
        <taxon>Thermoanaerobacterales</taxon>
        <taxon>Thermoanaerobacteraceae</taxon>
        <taxon>Calorimonas</taxon>
    </lineage>
</organism>
<dbReference type="InterPro" id="IPR012340">
    <property type="entry name" value="NA-bd_OB-fold"/>
</dbReference>
<dbReference type="GO" id="GO:0035599">
    <property type="term" value="F:aspartic acid methylthiotransferase activity"/>
    <property type="evidence" value="ECO:0007669"/>
    <property type="project" value="TreeGrafter"/>
</dbReference>
<dbReference type="PROSITE" id="PS50926">
    <property type="entry name" value="TRAM"/>
    <property type="match status" value="1"/>
</dbReference>
<comment type="caution">
    <text evidence="12">The sequence shown here is derived from an EMBL/GenBank/DDBJ whole genome shotgun (WGS) entry which is preliminary data.</text>
</comment>
<evidence type="ECO:0000256" key="6">
    <source>
        <dbReference type="ARBA" id="ARBA00023004"/>
    </source>
</evidence>
<evidence type="ECO:0000259" key="10">
    <source>
        <dbReference type="PROSITE" id="PS51449"/>
    </source>
</evidence>
<accession>A0A5D8QD39</accession>
<evidence type="ECO:0000259" key="9">
    <source>
        <dbReference type="PROSITE" id="PS50926"/>
    </source>
</evidence>
<dbReference type="Pfam" id="PF18693">
    <property type="entry name" value="TRAM_2"/>
    <property type="match status" value="1"/>
</dbReference>
<keyword evidence="12" id="KW-0687">Ribonucleoprotein</keyword>
<dbReference type="InterPro" id="IPR058240">
    <property type="entry name" value="rSAM_sf"/>
</dbReference>
<evidence type="ECO:0000256" key="7">
    <source>
        <dbReference type="ARBA" id="ARBA00023014"/>
    </source>
</evidence>
<dbReference type="InterPro" id="IPR005839">
    <property type="entry name" value="Methylthiotransferase"/>
</dbReference>
<dbReference type="GO" id="GO:0005829">
    <property type="term" value="C:cytosol"/>
    <property type="evidence" value="ECO:0007669"/>
    <property type="project" value="TreeGrafter"/>
</dbReference>
<proteinExistence type="inferred from homology"/>
<dbReference type="Pfam" id="PF04055">
    <property type="entry name" value="Radical_SAM"/>
    <property type="match status" value="1"/>
</dbReference>
<evidence type="ECO:0000256" key="1">
    <source>
        <dbReference type="ARBA" id="ARBA00022485"/>
    </source>
</evidence>
<feature type="binding site" evidence="8">
    <location>
        <position position="12"/>
    </location>
    <ligand>
        <name>[4Fe-4S] cluster</name>
        <dbReference type="ChEBI" id="CHEBI:49883"/>
        <label>1</label>
    </ligand>
</feature>
<dbReference type="PANTHER" id="PTHR43837">
    <property type="entry name" value="RIBOSOMAL PROTEIN S12 METHYLTHIOTRANSFERASE RIMO"/>
    <property type="match status" value="1"/>
</dbReference>
<comment type="cofactor">
    <cofactor evidence="8">
        <name>[4Fe-4S] cluster</name>
        <dbReference type="ChEBI" id="CHEBI:49883"/>
    </cofactor>
    <text evidence="8">Binds 2 [4Fe-4S] clusters. One cluster is coordinated with 3 cysteines and an exchangeable S-adenosyl-L-methionine.</text>
</comment>
<dbReference type="SFLD" id="SFLDF00274">
    <property type="entry name" value="ribosomal_protein_S12_methylth"/>
    <property type="match status" value="1"/>
</dbReference>
<dbReference type="FunFam" id="3.80.30.20:FF:000001">
    <property type="entry name" value="tRNA-2-methylthio-N(6)-dimethylallyladenosine synthase 2"/>
    <property type="match status" value="1"/>
</dbReference>
<dbReference type="CDD" id="cd01335">
    <property type="entry name" value="Radical_SAM"/>
    <property type="match status" value="1"/>
</dbReference>
<comment type="function">
    <text evidence="8">Catalyzes the methylthiolation of an aspartic acid residue of ribosomal protein uS12.</text>
</comment>
<dbReference type="InterPro" id="IPR023404">
    <property type="entry name" value="rSAM_horseshoe"/>
</dbReference>
<dbReference type="EMBL" id="VTPS01000009">
    <property type="protein sequence ID" value="TZE82039.1"/>
    <property type="molecule type" value="Genomic_DNA"/>
</dbReference>
<evidence type="ECO:0000256" key="8">
    <source>
        <dbReference type="HAMAP-Rule" id="MF_01865"/>
    </source>
</evidence>
<dbReference type="GO" id="GO:0103039">
    <property type="term" value="F:protein methylthiotransferase activity"/>
    <property type="evidence" value="ECO:0007669"/>
    <property type="project" value="UniProtKB-EC"/>
</dbReference>
<dbReference type="GO" id="GO:0140101">
    <property type="term" value="F:catalytic activity, acting on a tRNA"/>
    <property type="evidence" value="ECO:0007669"/>
    <property type="project" value="UniProtKB-ARBA"/>
</dbReference>
<dbReference type="NCBIfam" id="TIGR01125">
    <property type="entry name" value="30S ribosomal protein S12 methylthiotransferase RimO"/>
    <property type="match status" value="1"/>
</dbReference>
<dbReference type="NCBIfam" id="TIGR00089">
    <property type="entry name" value="MiaB/RimO family radical SAM methylthiotransferase"/>
    <property type="match status" value="1"/>
</dbReference>
<dbReference type="RefSeq" id="WP_149545310.1">
    <property type="nucleotide sequence ID" value="NZ_VTPS01000009.1"/>
</dbReference>
<feature type="domain" description="Radical SAM core" evidence="11">
    <location>
        <begin position="140"/>
        <end position="370"/>
    </location>
</feature>
<dbReference type="GO" id="GO:0051539">
    <property type="term" value="F:4 iron, 4 sulfur cluster binding"/>
    <property type="evidence" value="ECO:0007669"/>
    <property type="project" value="UniProtKB-UniRule"/>
</dbReference>
<keyword evidence="7 8" id="KW-0411">Iron-sulfur</keyword>
<evidence type="ECO:0000256" key="4">
    <source>
        <dbReference type="ARBA" id="ARBA00022691"/>
    </source>
</evidence>
<dbReference type="SFLD" id="SFLDS00029">
    <property type="entry name" value="Radical_SAM"/>
    <property type="match status" value="1"/>
</dbReference>
<comment type="similarity">
    <text evidence="8">Belongs to the methylthiotransferase family. RimO subfamily.</text>
</comment>
<dbReference type="HAMAP" id="MF_01865">
    <property type="entry name" value="MTTase_RimO"/>
    <property type="match status" value="1"/>
</dbReference>
<dbReference type="InterPro" id="IPR002792">
    <property type="entry name" value="TRAM_dom"/>
</dbReference>
<dbReference type="InterPro" id="IPR013848">
    <property type="entry name" value="Methylthiotransferase_N"/>
</dbReference>
<reference evidence="12 13" key="1">
    <citation type="submission" date="2019-08" db="EMBL/GenBank/DDBJ databases">
        <title>Calorimonas adulescens gen. nov., sp. nov., an anaerobic thermophilic bacterium from Sakhalin hot spring.</title>
        <authorList>
            <person name="Khomyakova M.A."/>
            <person name="Merkel A.Y."/>
            <person name="Novikov A."/>
            <person name="Bonch-Osmolovskaya E.A."/>
            <person name="Slobodkin A.I."/>
        </authorList>
    </citation>
    <scope>NUCLEOTIDE SEQUENCE [LARGE SCALE GENOMIC DNA]</scope>
    <source>
        <strain evidence="12 13">A05MB</strain>
    </source>
</reference>
<protein>
    <recommendedName>
        <fullName evidence="8">Ribosomal protein uS12 methylthiotransferase RimO</fullName>
        <shortName evidence="8">uS12 MTTase</shortName>
        <shortName evidence="8">uS12 methylthiotransferase</shortName>
        <ecNumber evidence="8">2.8.4.4</ecNumber>
    </recommendedName>
    <alternativeName>
        <fullName evidence="8">Ribosomal protein uS12 (aspartate-C(3))-methylthiotransferase</fullName>
    </alternativeName>
    <alternativeName>
        <fullName evidence="8">Ribosome maturation factor RimO</fullName>
    </alternativeName>
</protein>
<keyword evidence="13" id="KW-1185">Reference proteome</keyword>
<dbReference type="InterPro" id="IPR005840">
    <property type="entry name" value="Ribosomal_uS12_MeSTrfase_RimO"/>
</dbReference>
<feature type="binding site" evidence="8">
    <location>
        <position position="48"/>
    </location>
    <ligand>
        <name>[4Fe-4S] cluster</name>
        <dbReference type="ChEBI" id="CHEBI:49883"/>
        <label>1</label>
    </ligand>
</feature>
<dbReference type="EC" id="2.8.4.4" evidence="8"/>
<evidence type="ECO:0000313" key="13">
    <source>
        <dbReference type="Proteomes" id="UP000322976"/>
    </source>
</evidence>
<evidence type="ECO:0000256" key="5">
    <source>
        <dbReference type="ARBA" id="ARBA00022723"/>
    </source>
</evidence>
<sequence length="445" mass="51152">MEQKICVISLGCSKNLVESEHIIYAAQKLGYTLTGDINNADIAIINTCGFISDATSESIQYIINTGRLKENGKLKYLLVTGCMVERYRDELLHEMPEIDAIVSSSNPEDIIRAIESIGDSKRLCCIKDNINIEEYPRILSTPSYMAYIKISEGCNNNCSFCTIPAIKGKYRSRTIENIVKEVRHLSRRGVKEIILVAQDTSRYGIDIYHRYAITDLLEALGEIDGIKWIRLMYCYPEAITDKLIETIKDQPKVCHYLDMPIQHCSNRILKSMHRDSSKNNLISIINRLRENIPDIVLRTTLMVGYPGESDREFNELLDFINEMEFDNVGTFAYSREEGTEAFDLPDQIKQQIKIQRKQKVMITQRDISYSRNQNRINNVYEVLIEKKISNGKYMGRYFGQAPEVDGIFYVNSKVNLTPGQFVKAITRRAYVYDLEGEYYEEDGTS</sequence>
<dbReference type="Gene3D" id="3.40.50.12160">
    <property type="entry name" value="Methylthiotransferase, N-terminal domain"/>
    <property type="match status" value="1"/>
</dbReference>
<dbReference type="SFLD" id="SFLDG01082">
    <property type="entry name" value="B12-binding_domain_containing"/>
    <property type="match status" value="1"/>
</dbReference>
<feature type="binding site" evidence="8">
    <location>
        <position position="161"/>
    </location>
    <ligand>
        <name>[4Fe-4S] cluster</name>
        <dbReference type="ChEBI" id="CHEBI:49883"/>
        <label>2</label>
        <note>4Fe-4S-S-AdoMet</note>
    </ligand>
</feature>
<comment type="subcellular location">
    <subcellularLocation>
        <location evidence="8">Cytoplasm</location>
    </subcellularLocation>
</comment>
<feature type="binding site" evidence="8">
    <location>
        <position position="154"/>
    </location>
    <ligand>
        <name>[4Fe-4S] cluster</name>
        <dbReference type="ChEBI" id="CHEBI:49883"/>
        <label>2</label>
        <note>4Fe-4S-S-AdoMet</note>
    </ligand>
</feature>
<feature type="domain" description="TRAM" evidence="9">
    <location>
        <begin position="373"/>
        <end position="440"/>
    </location>
</feature>
<keyword evidence="1 8" id="KW-0004">4Fe-4S</keyword>
<dbReference type="GO" id="GO:0035600">
    <property type="term" value="P:tRNA methylthiolation"/>
    <property type="evidence" value="ECO:0007669"/>
    <property type="project" value="UniProtKB-ARBA"/>
</dbReference>
<dbReference type="SUPFAM" id="SSF102114">
    <property type="entry name" value="Radical SAM enzymes"/>
    <property type="match status" value="1"/>
</dbReference>
<comment type="catalytic activity">
    <reaction evidence="8">
        <text>L-aspartate(89)-[ribosomal protein uS12]-hydrogen + (sulfur carrier)-SH + AH2 + 2 S-adenosyl-L-methionine = 3-methylsulfanyl-L-aspartate(89)-[ribosomal protein uS12]-hydrogen + (sulfur carrier)-H + 5'-deoxyadenosine + L-methionine + A + S-adenosyl-L-homocysteine + 2 H(+)</text>
        <dbReference type="Rhea" id="RHEA:37087"/>
        <dbReference type="Rhea" id="RHEA-COMP:10460"/>
        <dbReference type="Rhea" id="RHEA-COMP:10461"/>
        <dbReference type="Rhea" id="RHEA-COMP:14737"/>
        <dbReference type="Rhea" id="RHEA-COMP:14739"/>
        <dbReference type="ChEBI" id="CHEBI:13193"/>
        <dbReference type="ChEBI" id="CHEBI:15378"/>
        <dbReference type="ChEBI" id="CHEBI:17319"/>
        <dbReference type="ChEBI" id="CHEBI:17499"/>
        <dbReference type="ChEBI" id="CHEBI:29917"/>
        <dbReference type="ChEBI" id="CHEBI:29961"/>
        <dbReference type="ChEBI" id="CHEBI:57844"/>
        <dbReference type="ChEBI" id="CHEBI:57856"/>
        <dbReference type="ChEBI" id="CHEBI:59789"/>
        <dbReference type="ChEBI" id="CHEBI:64428"/>
        <dbReference type="ChEBI" id="CHEBI:73599"/>
        <dbReference type="EC" id="2.8.4.4"/>
    </reaction>
</comment>
<keyword evidence="2 8" id="KW-0963">Cytoplasm</keyword>
<feature type="binding site" evidence="8">
    <location>
        <position position="82"/>
    </location>
    <ligand>
        <name>[4Fe-4S] cluster</name>
        <dbReference type="ChEBI" id="CHEBI:49883"/>
        <label>1</label>
    </ligand>
</feature>
<dbReference type="InterPro" id="IPR006638">
    <property type="entry name" value="Elp3/MiaA/NifB-like_rSAM"/>
</dbReference>